<keyword evidence="1" id="KW-1133">Transmembrane helix</keyword>
<dbReference type="Pfam" id="PF10318">
    <property type="entry name" value="7TM_GPCR_Srh"/>
    <property type="match status" value="1"/>
</dbReference>
<dbReference type="WBParaSite" id="L893_g13950.t1">
    <property type="protein sequence ID" value="L893_g13950.t1"/>
    <property type="gene ID" value="L893_g13950"/>
</dbReference>
<evidence type="ECO:0000313" key="3">
    <source>
        <dbReference type="WBParaSite" id="L893_g13950.t1"/>
    </source>
</evidence>
<feature type="transmembrane region" description="Helical" evidence="1">
    <location>
        <begin position="44"/>
        <end position="62"/>
    </location>
</feature>
<evidence type="ECO:0000256" key="1">
    <source>
        <dbReference type="SAM" id="Phobius"/>
    </source>
</evidence>
<feature type="transmembrane region" description="Helical" evidence="1">
    <location>
        <begin position="224"/>
        <end position="249"/>
    </location>
</feature>
<dbReference type="InterPro" id="IPR019422">
    <property type="entry name" value="7TM_GPCR_serpentine_rcpt_Srh"/>
</dbReference>
<evidence type="ECO:0000313" key="2">
    <source>
        <dbReference type="Proteomes" id="UP000095287"/>
    </source>
</evidence>
<reference evidence="3" key="1">
    <citation type="submission" date="2016-11" db="UniProtKB">
        <authorList>
            <consortium name="WormBaseParasite"/>
        </authorList>
    </citation>
    <scope>IDENTIFICATION</scope>
</reference>
<protein>
    <submittedName>
        <fullName evidence="3">G_PROTEIN_RECEP_F1_2 domain-containing protein</fullName>
    </submittedName>
</protein>
<name>A0A1I7Y8Z6_9BILA</name>
<keyword evidence="1" id="KW-0812">Transmembrane</keyword>
<feature type="transmembrane region" description="Helical" evidence="1">
    <location>
        <begin position="183"/>
        <end position="203"/>
    </location>
</feature>
<dbReference type="Proteomes" id="UP000095287">
    <property type="component" value="Unplaced"/>
</dbReference>
<organism evidence="2 3">
    <name type="scientific">Steinernema glaseri</name>
    <dbReference type="NCBI Taxonomy" id="37863"/>
    <lineage>
        <taxon>Eukaryota</taxon>
        <taxon>Metazoa</taxon>
        <taxon>Ecdysozoa</taxon>
        <taxon>Nematoda</taxon>
        <taxon>Chromadorea</taxon>
        <taxon>Rhabditida</taxon>
        <taxon>Tylenchina</taxon>
        <taxon>Panagrolaimomorpha</taxon>
        <taxon>Strongyloidoidea</taxon>
        <taxon>Steinernematidae</taxon>
        <taxon>Steinernema</taxon>
    </lineage>
</organism>
<keyword evidence="1" id="KW-0472">Membrane</keyword>
<feature type="transmembrane region" description="Helical" evidence="1">
    <location>
        <begin position="130"/>
        <end position="151"/>
    </location>
</feature>
<accession>A0A1I7Y8Z6</accession>
<keyword evidence="2" id="KW-1185">Reference proteome</keyword>
<proteinExistence type="predicted"/>
<feature type="transmembrane region" description="Helical" evidence="1">
    <location>
        <begin position="261"/>
        <end position="284"/>
    </location>
</feature>
<feature type="transmembrane region" description="Helical" evidence="1">
    <location>
        <begin position="92"/>
        <end position="118"/>
    </location>
</feature>
<feature type="transmembrane region" description="Helical" evidence="1">
    <location>
        <begin position="12"/>
        <end position="32"/>
    </location>
</feature>
<sequence>MDEEFFYFYNRILDLTAVGSIATKPLCFYIIVTKTPKFMRTVSYFMLNELLWSIAGNLLYTLGHPLPMMPAECFRMDGLAGDWMKSEFLQSLYLMAIAITVINCCIGILTTFIVRYVTLHLTIMSQFYRVCSIVVVHLVASLIVILLFLLWQMPVREYPEHDLPADTHNIFCFHPDTVTPLCFTIMFFGSTSFLIALFAYLSIRELRLKRYLMDKKTLTIQKEVLKNLLIITGASVFFGTLPLIIYVVFACKGKWPFARLIVLIAMLFPLNHGSIYALLILYLFKPYRRTIADMAKAFLRVFKTPLRICRPSNSTSDNNVFHHVKSSVKY</sequence>
<dbReference type="AlphaFoldDB" id="A0A1I7Y8Z6"/>